<comment type="caution">
    <text evidence="2">The sequence shown here is derived from an EMBL/GenBank/DDBJ whole genome shotgun (WGS) entry which is preliminary data.</text>
</comment>
<dbReference type="EMBL" id="LAZR01025355">
    <property type="protein sequence ID" value="KKL72165.1"/>
    <property type="molecule type" value="Genomic_DNA"/>
</dbReference>
<reference evidence="2" key="1">
    <citation type="journal article" date="2015" name="Nature">
        <title>Complex archaea that bridge the gap between prokaryotes and eukaryotes.</title>
        <authorList>
            <person name="Spang A."/>
            <person name="Saw J.H."/>
            <person name="Jorgensen S.L."/>
            <person name="Zaremba-Niedzwiedzka K."/>
            <person name="Martijn J."/>
            <person name="Lind A.E."/>
            <person name="van Eijk R."/>
            <person name="Schleper C."/>
            <person name="Guy L."/>
            <person name="Ettema T.J."/>
        </authorList>
    </citation>
    <scope>NUCLEOTIDE SEQUENCE</scope>
</reference>
<proteinExistence type="predicted"/>
<protein>
    <submittedName>
        <fullName evidence="2">Uncharacterized protein</fullName>
    </submittedName>
</protein>
<feature type="transmembrane region" description="Helical" evidence="1">
    <location>
        <begin position="6"/>
        <end position="22"/>
    </location>
</feature>
<keyword evidence="1" id="KW-0812">Transmembrane</keyword>
<organism evidence="2">
    <name type="scientific">marine sediment metagenome</name>
    <dbReference type="NCBI Taxonomy" id="412755"/>
    <lineage>
        <taxon>unclassified sequences</taxon>
        <taxon>metagenomes</taxon>
        <taxon>ecological metagenomes</taxon>
    </lineage>
</organism>
<keyword evidence="1" id="KW-1133">Transmembrane helix</keyword>
<dbReference type="AlphaFoldDB" id="A0A0F9GRW9"/>
<evidence type="ECO:0000313" key="2">
    <source>
        <dbReference type="EMBL" id="KKL72165.1"/>
    </source>
</evidence>
<evidence type="ECO:0000256" key="1">
    <source>
        <dbReference type="SAM" id="Phobius"/>
    </source>
</evidence>
<gene>
    <name evidence="2" type="ORF">LCGC14_2087610</name>
</gene>
<name>A0A0F9GRW9_9ZZZZ</name>
<accession>A0A0F9GRW9</accession>
<keyword evidence="1" id="KW-0472">Membrane</keyword>
<feature type="non-terminal residue" evidence="2">
    <location>
        <position position="1"/>
    </location>
</feature>
<sequence length="29" mass="3167">ARTGEWPMLLALVLLLLGALILRRTGFGD</sequence>